<evidence type="ECO:0000259" key="1">
    <source>
        <dbReference type="Pfam" id="PF01966"/>
    </source>
</evidence>
<comment type="caution">
    <text evidence="2">The sequence shown here is derived from an EMBL/GenBank/DDBJ whole genome shotgun (WGS) entry which is preliminary data.</text>
</comment>
<evidence type="ECO:0000313" key="2">
    <source>
        <dbReference type="EMBL" id="RHW25893.1"/>
    </source>
</evidence>
<feature type="domain" description="HD" evidence="1">
    <location>
        <begin position="22"/>
        <end position="108"/>
    </location>
</feature>
<dbReference type="RefSeq" id="WP_118926594.1">
    <property type="nucleotide sequence ID" value="NZ_QXGH01000021.1"/>
</dbReference>
<dbReference type="AlphaFoldDB" id="A0A417XZU5"/>
<dbReference type="EMBL" id="QXGH01000021">
    <property type="protein sequence ID" value="RHW25893.1"/>
    <property type="molecule type" value="Genomic_DNA"/>
</dbReference>
<dbReference type="Gene3D" id="1.10.3210.10">
    <property type="entry name" value="Hypothetical protein af1432"/>
    <property type="match status" value="1"/>
</dbReference>
<organism evidence="2 3">
    <name type="scientific">Nocardioides immobilis</name>
    <dbReference type="NCBI Taxonomy" id="2049295"/>
    <lineage>
        <taxon>Bacteria</taxon>
        <taxon>Bacillati</taxon>
        <taxon>Actinomycetota</taxon>
        <taxon>Actinomycetes</taxon>
        <taxon>Propionibacteriales</taxon>
        <taxon>Nocardioidaceae</taxon>
        <taxon>Nocardioides</taxon>
    </lineage>
</organism>
<dbReference type="Proteomes" id="UP000283644">
    <property type="component" value="Unassembled WGS sequence"/>
</dbReference>
<reference evidence="2 3" key="1">
    <citation type="submission" date="2018-09" db="EMBL/GenBank/DDBJ databases">
        <title>Genome sequencing of Nocardioides immobilis CCTCC AB 2017083 for comparison to Nocardioides silvaticus.</title>
        <authorList>
            <person name="Li C."/>
            <person name="Wang G."/>
        </authorList>
    </citation>
    <scope>NUCLEOTIDE SEQUENCE [LARGE SCALE GENOMIC DNA]</scope>
    <source>
        <strain evidence="2 3">CCTCC AB 2017083</strain>
    </source>
</reference>
<gene>
    <name evidence="2" type="ORF">D0Z08_17475</name>
</gene>
<accession>A0A417XZU5</accession>
<dbReference type="InterPro" id="IPR006674">
    <property type="entry name" value="HD_domain"/>
</dbReference>
<protein>
    <submittedName>
        <fullName evidence="2">HD domain-containing protein</fullName>
    </submittedName>
</protein>
<keyword evidence="3" id="KW-1185">Reference proteome</keyword>
<dbReference type="OrthoDB" id="2989229at2"/>
<sequence>MGWRSVDCRSLAQELIGDQVARWRHVQAVANAAKRLSTAPSDDIVVSAAWLHDIGYSDKLVATGMHAIDGAAFLDLLGAPQELVSLVAFHTGAEHEADERGLLDRLIQFDSPPQDHLDALILADLISGPDGQPMTVAERLADMLRRYEPQHPVHRAVVRSADYLREAAARAAKRYDYPM</sequence>
<dbReference type="SUPFAM" id="SSF109604">
    <property type="entry name" value="HD-domain/PDEase-like"/>
    <property type="match status" value="1"/>
</dbReference>
<proteinExistence type="predicted"/>
<name>A0A417XZU5_9ACTN</name>
<dbReference type="Pfam" id="PF01966">
    <property type="entry name" value="HD"/>
    <property type="match status" value="1"/>
</dbReference>
<evidence type="ECO:0000313" key="3">
    <source>
        <dbReference type="Proteomes" id="UP000283644"/>
    </source>
</evidence>